<dbReference type="EMBL" id="UYIG01000121">
    <property type="protein sequence ID" value="VDG28649.1"/>
    <property type="molecule type" value="Genomic_DNA"/>
</dbReference>
<protein>
    <submittedName>
        <fullName evidence="1">Uncharacterized protein</fullName>
    </submittedName>
</protein>
<sequence>MFICEFVKHPEWYIWHSTGPLELVDNAPDEAKKAYDEYLALLAYQEQHNIDF</sequence>
<dbReference type="AlphaFoldDB" id="A0A660DZ39"/>
<organism evidence="1 2">
    <name type="scientific">Lactiplantibacillus mudanjiangensis</name>
    <dbReference type="NCBI Taxonomy" id="1296538"/>
    <lineage>
        <taxon>Bacteria</taxon>
        <taxon>Bacillati</taxon>
        <taxon>Bacillota</taxon>
        <taxon>Bacilli</taxon>
        <taxon>Lactobacillales</taxon>
        <taxon>Lactobacillaceae</taxon>
        <taxon>Lactiplantibacillus</taxon>
    </lineage>
</organism>
<evidence type="ECO:0000313" key="1">
    <source>
        <dbReference type="EMBL" id="VDG28649.1"/>
    </source>
</evidence>
<keyword evidence="2" id="KW-1185">Reference proteome</keyword>
<accession>A0A660DZ39</accession>
<dbReference type="RefSeq" id="WP_165444430.1">
    <property type="nucleotide sequence ID" value="NZ_BJDY01000002.1"/>
</dbReference>
<name>A0A660DZ39_9LACO</name>
<reference evidence="1 2" key="1">
    <citation type="submission" date="2018-11" db="EMBL/GenBank/DDBJ databases">
        <authorList>
            <person name="Wuyts S."/>
        </authorList>
    </citation>
    <scope>NUCLEOTIDE SEQUENCE [LARGE SCALE GENOMIC DNA]</scope>
    <source>
        <strain evidence="1">Lactobacillus mudanjiangensis AMBF249</strain>
    </source>
</reference>
<dbReference type="Proteomes" id="UP000289996">
    <property type="component" value="Unassembled WGS sequence"/>
</dbReference>
<evidence type="ECO:0000313" key="2">
    <source>
        <dbReference type="Proteomes" id="UP000289996"/>
    </source>
</evidence>
<proteinExistence type="predicted"/>
<gene>
    <name evidence="1" type="ORF">MUDAN_MDHGFNIF_03068</name>
</gene>